<dbReference type="SUPFAM" id="SSF55073">
    <property type="entry name" value="Nucleotide cyclase"/>
    <property type="match status" value="1"/>
</dbReference>
<dbReference type="SMART" id="SM00240">
    <property type="entry name" value="FHA"/>
    <property type="match status" value="1"/>
</dbReference>
<dbReference type="InterPro" id="IPR008984">
    <property type="entry name" value="SMAD_FHA_dom_sf"/>
</dbReference>
<evidence type="ECO:0000259" key="2">
    <source>
        <dbReference type="PROSITE" id="PS50125"/>
    </source>
</evidence>
<dbReference type="InterPro" id="IPR050697">
    <property type="entry name" value="Adenylyl/Guanylyl_Cyclase_3/4"/>
</dbReference>
<dbReference type="GO" id="GO:0004016">
    <property type="term" value="F:adenylate cyclase activity"/>
    <property type="evidence" value="ECO:0007669"/>
    <property type="project" value="UniProtKB-EC"/>
</dbReference>
<evidence type="ECO:0000313" key="3">
    <source>
        <dbReference type="EMBL" id="VAW96898.1"/>
    </source>
</evidence>
<dbReference type="EC" id="4.6.1.1" evidence="3"/>
<dbReference type="Gene3D" id="3.30.70.1230">
    <property type="entry name" value="Nucleotide cyclase"/>
    <property type="match status" value="1"/>
</dbReference>
<dbReference type="InterPro" id="IPR029787">
    <property type="entry name" value="Nucleotide_cyclase"/>
</dbReference>
<dbReference type="AlphaFoldDB" id="A0A3B0ZTT7"/>
<accession>A0A3B0ZTT7</accession>
<feature type="domain" description="FHA" evidence="1">
    <location>
        <begin position="22"/>
        <end position="72"/>
    </location>
</feature>
<gene>
    <name evidence="3" type="ORF">MNBD_GAMMA22-1243</name>
</gene>
<dbReference type="Pfam" id="PF00498">
    <property type="entry name" value="FHA"/>
    <property type="match status" value="1"/>
</dbReference>
<protein>
    <submittedName>
        <fullName evidence="3">Adenylate cyclase</fullName>
        <ecNumber evidence="3">4.6.1.1</ecNumber>
    </submittedName>
</protein>
<dbReference type="CDD" id="cd07302">
    <property type="entry name" value="CHD"/>
    <property type="match status" value="1"/>
</dbReference>
<proteinExistence type="predicted"/>
<feature type="domain" description="Guanylate cyclase" evidence="2">
    <location>
        <begin position="124"/>
        <end position="250"/>
    </location>
</feature>
<dbReference type="GO" id="GO:0035556">
    <property type="term" value="P:intracellular signal transduction"/>
    <property type="evidence" value="ECO:0007669"/>
    <property type="project" value="InterPro"/>
</dbReference>
<dbReference type="CDD" id="cd00060">
    <property type="entry name" value="FHA"/>
    <property type="match status" value="1"/>
</dbReference>
<keyword evidence="3" id="KW-0456">Lyase</keyword>
<sequence length="309" mass="34569">MVAYLKYFNGEDEQQIECSTVLTIGRDKNSDIVLKDLMVSRNHAMIRLIGAGDYYLIDSGSSNGSYINKKRVAMPSLLKNGDQVKIGHLIFTFEDEDDKNNKKSDSLSLQETIVVDSPEIKHNTILVADIRGFTSISEQVDIKTLTRMMNKWFHNVSNAIFTNGGTVDKFIGDCVFARWESETEDKAAIIPALRSAWLINIITNKLNQSFSEISEKIRIGVGINSGIASVGIGQDNTALGDAVNIAFRLENASKMLDTDVVLSETAYKYLPQESWKGKEQHIRVKGKRDTIRILSLKFVEVESLLQNIN</sequence>
<organism evidence="3">
    <name type="scientific">hydrothermal vent metagenome</name>
    <dbReference type="NCBI Taxonomy" id="652676"/>
    <lineage>
        <taxon>unclassified sequences</taxon>
        <taxon>metagenomes</taxon>
        <taxon>ecological metagenomes</taxon>
    </lineage>
</organism>
<dbReference type="InterPro" id="IPR001054">
    <property type="entry name" value="A/G_cyclase"/>
</dbReference>
<name>A0A3B0ZTT7_9ZZZZ</name>
<dbReference type="PROSITE" id="PS50125">
    <property type="entry name" value="GUANYLATE_CYCLASE_2"/>
    <property type="match status" value="1"/>
</dbReference>
<dbReference type="GO" id="GO:0006171">
    <property type="term" value="P:cAMP biosynthetic process"/>
    <property type="evidence" value="ECO:0007669"/>
    <property type="project" value="TreeGrafter"/>
</dbReference>
<dbReference type="PANTHER" id="PTHR43081">
    <property type="entry name" value="ADENYLATE CYCLASE, TERMINAL-DIFFERENTIATION SPECIFIC-RELATED"/>
    <property type="match status" value="1"/>
</dbReference>
<dbReference type="EMBL" id="UOFS01000030">
    <property type="protein sequence ID" value="VAW96898.1"/>
    <property type="molecule type" value="Genomic_DNA"/>
</dbReference>
<dbReference type="Gene3D" id="2.60.200.20">
    <property type="match status" value="1"/>
</dbReference>
<dbReference type="SUPFAM" id="SSF49879">
    <property type="entry name" value="SMAD/FHA domain"/>
    <property type="match status" value="1"/>
</dbReference>
<reference evidence="3" key="1">
    <citation type="submission" date="2018-06" db="EMBL/GenBank/DDBJ databases">
        <authorList>
            <person name="Zhirakovskaya E."/>
        </authorList>
    </citation>
    <scope>NUCLEOTIDE SEQUENCE</scope>
</reference>
<dbReference type="PROSITE" id="PS50006">
    <property type="entry name" value="FHA_DOMAIN"/>
    <property type="match status" value="1"/>
</dbReference>
<dbReference type="Pfam" id="PF00211">
    <property type="entry name" value="Guanylate_cyc"/>
    <property type="match status" value="1"/>
</dbReference>
<dbReference type="PANTHER" id="PTHR43081:SF1">
    <property type="entry name" value="ADENYLATE CYCLASE, TERMINAL-DIFFERENTIATION SPECIFIC"/>
    <property type="match status" value="1"/>
</dbReference>
<evidence type="ECO:0000259" key="1">
    <source>
        <dbReference type="PROSITE" id="PS50006"/>
    </source>
</evidence>
<dbReference type="InterPro" id="IPR000253">
    <property type="entry name" value="FHA_dom"/>
</dbReference>
<dbReference type="SMART" id="SM00044">
    <property type="entry name" value="CYCc"/>
    <property type="match status" value="1"/>
</dbReference>